<comment type="caution">
    <text evidence="1">The sequence shown here is derived from an EMBL/GenBank/DDBJ whole genome shotgun (WGS) entry which is preliminary data.</text>
</comment>
<name>A0A3M7P151_BRAPC</name>
<dbReference type="EMBL" id="REGN01014227">
    <property type="protein sequence ID" value="RMZ92881.1"/>
    <property type="molecule type" value="Genomic_DNA"/>
</dbReference>
<sequence length="62" mass="7064">MANICVINFEIRSIAAFGFKKIPRNEDRHSAVCHDKIHFLTEPDILRISNLIIISKQCPKSA</sequence>
<organism evidence="1 2">
    <name type="scientific">Brachionus plicatilis</name>
    <name type="common">Marine rotifer</name>
    <name type="synonym">Brachionus muelleri</name>
    <dbReference type="NCBI Taxonomy" id="10195"/>
    <lineage>
        <taxon>Eukaryota</taxon>
        <taxon>Metazoa</taxon>
        <taxon>Spiralia</taxon>
        <taxon>Gnathifera</taxon>
        <taxon>Rotifera</taxon>
        <taxon>Eurotatoria</taxon>
        <taxon>Monogononta</taxon>
        <taxon>Pseudotrocha</taxon>
        <taxon>Ploima</taxon>
        <taxon>Brachionidae</taxon>
        <taxon>Brachionus</taxon>
    </lineage>
</organism>
<dbReference type="Proteomes" id="UP000276133">
    <property type="component" value="Unassembled WGS sequence"/>
</dbReference>
<evidence type="ECO:0000313" key="1">
    <source>
        <dbReference type="EMBL" id="RMZ92881.1"/>
    </source>
</evidence>
<feature type="non-terminal residue" evidence="1">
    <location>
        <position position="62"/>
    </location>
</feature>
<evidence type="ECO:0000313" key="2">
    <source>
        <dbReference type="Proteomes" id="UP000276133"/>
    </source>
</evidence>
<protein>
    <submittedName>
        <fullName evidence="1">Uncharacterized protein</fullName>
    </submittedName>
</protein>
<dbReference type="AlphaFoldDB" id="A0A3M7P151"/>
<keyword evidence="2" id="KW-1185">Reference proteome</keyword>
<gene>
    <name evidence="1" type="ORF">BpHYR1_039481</name>
</gene>
<proteinExistence type="predicted"/>
<accession>A0A3M7P151</accession>
<reference evidence="1 2" key="1">
    <citation type="journal article" date="2018" name="Sci. Rep.">
        <title>Genomic signatures of local adaptation to the degree of environmental predictability in rotifers.</title>
        <authorList>
            <person name="Franch-Gras L."/>
            <person name="Hahn C."/>
            <person name="Garcia-Roger E.M."/>
            <person name="Carmona M.J."/>
            <person name="Serra M."/>
            <person name="Gomez A."/>
        </authorList>
    </citation>
    <scope>NUCLEOTIDE SEQUENCE [LARGE SCALE GENOMIC DNA]</scope>
    <source>
        <strain evidence="1">HYR1</strain>
    </source>
</reference>